<dbReference type="GeneID" id="11511912"/>
<name>G2QB50_THET4</name>
<organism evidence="1 2">
    <name type="scientific">Thermothelomyces thermophilus (strain ATCC 42464 / BCRC 31852 / DSM 1799)</name>
    <name type="common">Sporotrichum thermophile</name>
    <dbReference type="NCBI Taxonomy" id="573729"/>
    <lineage>
        <taxon>Eukaryota</taxon>
        <taxon>Fungi</taxon>
        <taxon>Dikarya</taxon>
        <taxon>Ascomycota</taxon>
        <taxon>Pezizomycotina</taxon>
        <taxon>Sordariomycetes</taxon>
        <taxon>Sordariomycetidae</taxon>
        <taxon>Sordariales</taxon>
        <taxon>Chaetomiaceae</taxon>
        <taxon>Thermothelomyces</taxon>
    </lineage>
</organism>
<dbReference type="AlphaFoldDB" id="G2QB50"/>
<dbReference type="eggNOG" id="ENOG502R9Z7">
    <property type="taxonomic scope" value="Eukaryota"/>
</dbReference>
<gene>
    <name evidence="1" type="ORF">MYCTH_2023079</name>
</gene>
<dbReference type="HOGENOM" id="CLU_182433_2_0_1"/>
<dbReference type="KEGG" id="mtm:MYCTH_2023079"/>
<dbReference type="OMA" id="CHYARND"/>
<dbReference type="RefSeq" id="XP_003661233.1">
    <property type="nucleotide sequence ID" value="XM_003661185.1"/>
</dbReference>
<sequence length="55" mass="6680">MCDYDEFSFTCGHYVIRRKSYCHFARNHPTHGCRSVKKLRNIWEQGRPCDECIQR</sequence>
<keyword evidence="2" id="KW-1185">Reference proteome</keyword>
<dbReference type="OrthoDB" id="4966402at2759"/>
<feature type="non-terminal residue" evidence="1">
    <location>
        <position position="55"/>
    </location>
</feature>
<dbReference type="VEuPathDB" id="FungiDB:MYCTH_2023079"/>
<protein>
    <submittedName>
        <fullName evidence="1">Uncharacterized protein</fullName>
    </submittedName>
</protein>
<dbReference type="InParanoid" id="G2QB50"/>
<proteinExistence type="predicted"/>
<dbReference type="Proteomes" id="UP000007322">
    <property type="component" value="Chromosome 2"/>
</dbReference>
<evidence type="ECO:0000313" key="1">
    <source>
        <dbReference type="EMBL" id="AEO55988.1"/>
    </source>
</evidence>
<reference evidence="1 2" key="1">
    <citation type="journal article" date="2011" name="Nat. Biotechnol.">
        <title>Comparative genomic analysis of the thermophilic biomass-degrading fungi Myceliophthora thermophila and Thielavia terrestris.</title>
        <authorList>
            <person name="Berka R.M."/>
            <person name="Grigoriev I.V."/>
            <person name="Otillar R."/>
            <person name="Salamov A."/>
            <person name="Grimwood J."/>
            <person name="Reid I."/>
            <person name="Ishmael N."/>
            <person name="John T."/>
            <person name="Darmond C."/>
            <person name="Moisan M.-C."/>
            <person name="Henrissat B."/>
            <person name="Coutinho P.M."/>
            <person name="Lombard V."/>
            <person name="Natvig D.O."/>
            <person name="Lindquist E."/>
            <person name="Schmutz J."/>
            <person name="Lucas S."/>
            <person name="Harris P."/>
            <person name="Powlowski J."/>
            <person name="Bellemare A."/>
            <person name="Taylor D."/>
            <person name="Butler G."/>
            <person name="de Vries R.P."/>
            <person name="Allijn I.E."/>
            <person name="van den Brink J."/>
            <person name="Ushinsky S."/>
            <person name="Storms R."/>
            <person name="Powell A.J."/>
            <person name="Paulsen I.T."/>
            <person name="Elbourne L.D.H."/>
            <person name="Baker S.E."/>
            <person name="Magnuson J."/>
            <person name="LaBoissiere S."/>
            <person name="Clutterbuck A.J."/>
            <person name="Martinez D."/>
            <person name="Wogulis M."/>
            <person name="de Leon A.L."/>
            <person name="Rey M.W."/>
            <person name="Tsang A."/>
        </authorList>
    </citation>
    <scope>NUCLEOTIDE SEQUENCE [LARGE SCALE GENOMIC DNA]</scope>
    <source>
        <strain evidence="2">ATCC 42464 / BCRC 31852 / DSM 1799</strain>
    </source>
</reference>
<dbReference type="EMBL" id="CP003003">
    <property type="protein sequence ID" value="AEO55988.1"/>
    <property type="molecule type" value="Genomic_DNA"/>
</dbReference>
<accession>G2QB50</accession>
<evidence type="ECO:0000313" key="2">
    <source>
        <dbReference type="Proteomes" id="UP000007322"/>
    </source>
</evidence>